<proteinExistence type="predicted"/>
<organism evidence="1 2">
    <name type="scientific">Clostridium neuense</name>
    <dbReference type="NCBI Taxonomy" id="1728934"/>
    <lineage>
        <taxon>Bacteria</taxon>
        <taxon>Bacillati</taxon>
        <taxon>Bacillota</taxon>
        <taxon>Clostridia</taxon>
        <taxon>Eubacteriales</taxon>
        <taxon>Clostridiaceae</taxon>
        <taxon>Clostridium</taxon>
    </lineage>
</organism>
<keyword evidence="2" id="KW-1185">Reference proteome</keyword>
<evidence type="ECO:0000313" key="1">
    <source>
        <dbReference type="EMBL" id="MFL0251380.1"/>
    </source>
</evidence>
<dbReference type="EMBL" id="JBJIAA010000010">
    <property type="protein sequence ID" value="MFL0251380.1"/>
    <property type="molecule type" value="Genomic_DNA"/>
</dbReference>
<dbReference type="RefSeq" id="WP_231015579.1">
    <property type="nucleotide sequence ID" value="NZ_JBJIAA010000010.1"/>
</dbReference>
<name>A0ABW8TFZ3_9CLOT</name>
<dbReference type="Proteomes" id="UP001623592">
    <property type="component" value="Unassembled WGS sequence"/>
</dbReference>
<evidence type="ECO:0000313" key="2">
    <source>
        <dbReference type="Proteomes" id="UP001623592"/>
    </source>
</evidence>
<reference evidence="1 2" key="1">
    <citation type="submission" date="2024-11" db="EMBL/GenBank/DDBJ databases">
        <authorList>
            <person name="Heng Y.C."/>
            <person name="Lim A.C.H."/>
            <person name="Lee J.K.Y."/>
            <person name="Kittelmann S."/>
        </authorList>
    </citation>
    <scope>NUCLEOTIDE SEQUENCE [LARGE SCALE GENOMIC DNA]</scope>
    <source>
        <strain evidence="1 2">WILCCON 0114</strain>
    </source>
</reference>
<comment type="caution">
    <text evidence="1">The sequence shown here is derived from an EMBL/GenBank/DDBJ whole genome shotgun (WGS) entry which is preliminary data.</text>
</comment>
<protein>
    <submittedName>
        <fullName evidence="1">Uncharacterized protein</fullName>
    </submittedName>
</protein>
<sequence length="74" mass="8433">MIAVVSIKRANEIIDKCEPVGLFLVIEDDMFVGIDNSTGEAWTEEFTDLNKCLRWLHGGNLDETEEIKFEEQSV</sequence>
<gene>
    <name evidence="1" type="ORF">ACJDT4_13230</name>
</gene>
<accession>A0ABW8TFZ3</accession>